<keyword evidence="1" id="KW-0472">Membrane</keyword>
<dbReference type="PANTHER" id="PTHR35322">
    <property type="entry name" value="PROTEIN CPR-5"/>
    <property type="match status" value="1"/>
</dbReference>
<reference evidence="2" key="2">
    <citation type="submission" date="2023-06" db="EMBL/GenBank/DDBJ databases">
        <authorList>
            <person name="Ma L."/>
            <person name="Liu K.-W."/>
            <person name="Li Z."/>
            <person name="Hsiao Y.-Y."/>
            <person name="Qi Y."/>
            <person name="Fu T."/>
            <person name="Tang G."/>
            <person name="Zhang D."/>
            <person name="Sun W.-H."/>
            <person name="Liu D.-K."/>
            <person name="Li Y."/>
            <person name="Chen G.-Z."/>
            <person name="Liu X.-D."/>
            <person name="Liao X.-Y."/>
            <person name="Jiang Y.-T."/>
            <person name="Yu X."/>
            <person name="Hao Y."/>
            <person name="Huang J."/>
            <person name="Zhao X.-W."/>
            <person name="Ke S."/>
            <person name="Chen Y.-Y."/>
            <person name="Wu W.-L."/>
            <person name="Hsu J.-L."/>
            <person name="Lin Y.-F."/>
            <person name="Huang M.-D."/>
            <person name="Li C.-Y."/>
            <person name="Huang L."/>
            <person name="Wang Z.-W."/>
            <person name="Zhao X."/>
            <person name="Zhong W.-Y."/>
            <person name="Peng D.-H."/>
            <person name="Ahmad S."/>
            <person name="Lan S."/>
            <person name="Zhang J.-S."/>
            <person name="Tsai W.-C."/>
            <person name="Van De Peer Y."/>
            <person name="Liu Z.-J."/>
        </authorList>
    </citation>
    <scope>NUCLEOTIDE SEQUENCE</scope>
    <source>
        <strain evidence="2">CP</strain>
        <tissue evidence="2">Leaves</tissue>
    </source>
</reference>
<keyword evidence="1" id="KW-1133">Transmembrane helix</keyword>
<dbReference type="PANTHER" id="PTHR35322:SF2">
    <property type="entry name" value="PROTEIN CPR-5"/>
    <property type="match status" value="1"/>
</dbReference>
<protein>
    <submittedName>
        <fullName evidence="2">Protein CPR-5</fullName>
    </submittedName>
</protein>
<reference evidence="2" key="1">
    <citation type="journal article" date="2023" name="Nat. Commun.">
        <title>Diploid and tetraploid genomes of Acorus and the evolution of monocots.</title>
        <authorList>
            <person name="Ma L."/>
            <person name="Liu K.W."/>
            <person name="Li Z."/>
            <person name="Hsiao Y.Y."/>
            <person name="Qi Y."/>
            <person name="Fu T."/>
            <person name="Tang G.D."/>
            <person name="Zhang D."/>
            <person name="Sun W.H."/>
            <person name="Liu D.K."/>
            <person name="Li Y."/>
            <person name="Chen G.Z."/>
            <person name="Liu X.D."/>
            <person name="Liao X.Y."/>
            <person name="Jiang Y.T."/>
            <person name="Yu X."/>
            <person name="Hao Y."/>
            <person name="Huang J."/>
            <person name="Zhao X.W."/>
            <person name="Ke S."/>
            <person name="Chen Y.Y."/>
            <person name="Wu W.L."/>
            <person name="Hsu J.L."/>
            <person name="Lin Y.F."/>
            <person name="Huang M.D."/>
            <person name="Li C.Y."/>
            <person name="Huang L."/>
            <person name="Wang Z.W."/>
            <person name="Zhao X."/>
            <person name="Zhong W.Y."/>
            <person name="Peng D.H."/>
            <person name="Ahmad S."/>
            <person name="Lan S."/>
            <person name="Zhang J.S."/>
            <person name="Tsai W.C."/>
            <person name="Van de Peer Y."/>
            <person name="Liu Z.J."/>
        </authorList>
    </citation>
    <scope>NUCLEOTIDE SEQUENCE</scope>
    <source>
        <strain evidence="2">CP</strain>
    </source>
</reference>
<dbReference type="Proteomes" id="UP001180020">
    <property type="component" value="Unassembled WGS sequence"/>
</dbReference>
<dbReference type="AlphaFoldDB" id="A0AAV9CIK6"/>
<proteinExistence type="predicted"/>
<feature type="transmembrane region" description="Helical" evidence="1">
    <location>
        <begin position="317"/>
        <end position="338"/>
    </location>
</feature>
<dbReference type="InterPro" id="IPR044708">
    <property type="entry name" value="CPR5"/>
</dbReference>
<gene>
    <name evidence="2" type="primary">CPR5</name>
    <name evidence="2" type="ORF">QJS10_CPB19g01812</name>
</gene>
<dbReference type="EMBL" id="JAUJYO010000019">
    <property type="protein sequence ID" value="KAK1288569.1"/>
    <property type="molecule type" value="Genomic_DNA"/>
</dbReference>
<dbReference type="GO" id="GO:0010150">
    <property type="term" value="P:leaf senescence"/>
    <property type="evidence" value="ECO:0007669"/>
    <property type="project" value="InterPro"/>
</dbReference>
<keyword evidence="1" id="KW-0812">Transmembrane</keyword>
<accession>A0AAV9CIK6</accession>
<evidence type="ECO:0000313" key="2">
    <source>
        <dbReference type="EMBL" id="KAK1288569.1"/>
    </source>
</evidence>
<evidence type="ECO:0000256" key="1">
    <source>
        <dbReference type="SAM" id="Phobius"/>
    </source>
</evidence>
<dbReference type="GO" id="GO:0006952">
    <property type="term" value="P:defense response"/>
    <property type="evidence" value="ECO:0007669"/>
    <property type="project" value="InterPro"/>
</dbReference>
<organism evidence="2 3">
    <name type="scientific">Acorus calamus</name>
    <name type="common">Sweet flag</name>
    <dbReference type="NCBI Taxonomy" id="4465"/>
    <lineage>
        <taxon>Eukaryota</taxon>
        <taxon>Viridiplantae</taxon>
        <taxon>Streptophyta</taxon>
        <taxon>Embryophyta</taxon>
        <taxon>Tracheophyta</taxon>
        <taxon>Spermatophyta</taxon>
        <taxon>Magnoliopsida</taxon>
        <taxon>Liliopsida</taxon>
        <taxon>Acoraceae</taxon>
        <taxon>Acorus</taxon>
    </lineage>
</organism>
<dbReference type="GO" id="GO:0010090">
    <property type="term" value="P:trichome morphogenesis"/>
    <property type="evidence" value="ECO:0007669"/>
    <property type="project" value="InterPro"/>
</dbReference>
<sequence>MSVAVVMSEVLERQNTSELIPTARLSKICSLAVKESIANVRVYGDQFDRFVTNFESSFHSTLNTLRSISGAMSHEQNSPPSTSCVENVGIEDCPTRSSSKHVRTTMEFSASTSCTENLGSEDCLIPVSSRNTTPEEVPEHRITGCLDNQISIYGQMSEELSLVSVNHAAPTENISVLERFAAEQARANKLKEVELGLTLKQMELKKMQLNLNYDSNSLTRTKISMGIMDASFRKEKFKNQVEETRNAEFLNKCKDCLVVGLFVMSGCLIYGAKTFAYNKIMEMTEACTAFTKEPKSWWMPKQMDSFSSGLRMLRCHVIAMSRISFGILMILAIGYSIMQRPGTTGSVMPVTYYLLLLGSLCGLAGKFCIETLGGSGYLWLVYWEPLILLHFFTNVNPSAFYNFLYGPVSVSPGDKVVRMPYLIRRIAFYSVVFFFLPVLAGLMPFASPIEWKDHFVILITGSDA</sequence>
<keyword evidence="3" id="KW-1185">Reference proteome</keyword>
<evidence type="ECO:0000313" key="3">
    <source>
        <dbReference type="Proteomes" id="UP001180020"/>
    </source>
</evidence>
<comment type="caution">
    <text evidence="2">The sequence shown here is derived from an EMBL/GenBank/DDBJ whole genome shotgun (WGS) entry which is preliminary data.</text>
</comment>
<name>A0AAV9CIK6_ACOCL</name>
<feature type="transmembrane region" description="Helical" evidence="1">
    <location>
        <begin position="350"/>
        <end position="369"/>
    </location>
</feature>
<feature type="transmembrane region" description="Helical" evidence="1">
    <location>
        <begin position="426"/>
        <end position="446"/>
    </location>
</feature>